<proteinExistence type="predicted"/>
<accession>A0A0L7RKC3</accession>
<protein>
    <submittedName>
        <fullName evidence="2">Uncharacterized protein</fullName>
    </submittedName>
</protein>
<evidence type="ECO:0000256" key="1">
    <source>
        <dbReference type="SAM" id="MobiDB-lite"/>
    </source>
</evidence>
<gene>
    <name evidence="2" type="ORF">WH47_05378</name>
</gene>
<evidence type="ECO:0000313" key="2">
    <source>
        <dbReference type="EMBL" id="KOC71263.1"/>
    </source>
</evidence>
<dbReference type="AlphaFoldDB" id="A0A0L7RKC3"/>
<dbReference type="Proteomes" id="UP000053825">
    <property type="component" value="Unassembled WGS sequence"/>
</dbReference>
<organism evidence="2 3">
    <name type="scientific">Habropoda laboriosa</name>
    <dbReference type="NCBI Taxonomy" id="597456"/>
    <lineage>
        <taxon>Eukaryota</taxon>
        <taxon>Metazoa</taxon>
        <taxon>Ecdysozoa</taxon>
        <taxon>Arthropoda</taxon>
        <taxon>Hexapoda</taxon>
        <taxon>Insecta</taxon>
        <taxon>Pterygota</taxon>
        <taxon>Neoptera</taxon>
        <taxon>Endopterygota</taxon>
        <taxon>Hymenoptera</taxon>
        <taxon>Apocrita</taxon>
        <taxon>Aculeata</taxon>
        <taxon>Apoidea</taxon>
        <taxon>Anthophila</taxon>
        <taxon>Apidae</taxon>
        <taxon>Habropoda</taxon>
    </lineage>
</organism>
<dbReference type="EMBL" id="KQ414574">
    <property type="protein sequence ID" value="KOC71263.1"/>
    <property type="molecule type" value="Genomic_DNA"/>
</dbReference>
<reference evidence="2 3" key="1">
    <citation type="submission" date="2015-07" db="EMBL/GenBank/DDBJ databases">
        <title>The genome of Habropoda laboriosa.</title>
        <authorList>
            <person name="Pan H."/>
            <person name="Kapheim K."/>
        </authorList>
    </citation>
    <scope>NUCLEOTIDE SEQUENCE [LARGE SCALE GENOMIC DNA]</scope>
    <source>
        <strain evidence="2">0110345459</strain>
    </source>
</reference>
<evidence type="ECO:0000313" key="3">
    <source>
        <dbReference type="Proteomes" id="UP000053825"/>
    </source>
</evidence>
<sequence>MNGASHAGQRPVSQLTEMNRIEQNRVAPNRTEQPEYTPRPPLADIYSTINFEILYRYLRLTDDNRLQRDCLGWFIYFVLTSLTCNHFRESLTRSM</sequence>
<name>A0A0L7RKC3_9HYME</name>
<feature type="region of interest" description="Disordered" evidence="1">
    <location>
        <begin position="1"/>
        <end position="40"/>
    </location>
</feature>
<keyword evidence="3" id="KW-1185">Reference proteome</keyword>